<evidence type="ECO:0000256" key="2">
    <source>
        <dbReference type="ARBA" id="ARBA00009592"/>
    </source>
</evidence>
<sequence length="1084" mass="115727">MHAQLPRTIYLTALTSFFLAHAADTTCYCEGALPALKALHDATNGPTWSNPWSGNLSNASDVSVCSLSGVECLGVVDASGNNGLLSIDLSFRNLSGTIPSSFAMLYPWVNYFHMTNNNLTGTLPTSLSLFGKHINEFVFASNADLSGTLPPEFSNWTAVTVFSISSCSFTGTIPAVYANFTRITSFSVQGNRLTGTIPVDLASWSWLNTFIISSNQFSGTFPQLALTSWPTMLAIELSDNKFSGTIFSEALCTSWKNLNSFRCSNNSFSGTLPSCLALWGPTINLFFINNNIISGTFPLSLQNWTLLREFDCGSNRFSGSLPPEWAAMTSMTSFQVDRNNLTGTLPLQYASWTNVSRFLVNNNALLTGSIPDAYSSWGSNAIDLRFSFCNFTGTLPTSWAFDHINMLLFSENQLSGTLPSSFGGMKSISILSLDGNDFSGTLPASWSALTGAQVIGVRNNTNLSGPIPPSWSAMTQLAVLAFCFTAICGNASMFALIGLVGFGCPETSAIETFSSLATTELVAYVIQLTRVTTVSCTSPASTTHIPSSAPSPNKTEPSNASSASVLPYTAAAKSAATAAVWTVAATQGLKLSGGASPAASVAFLQGAFAASRLRRLCTANSSTSTEDSPPLSDPMDNPTEIELTDAAGNYAGGAIVGNSSLLVAVILLNQLAVFIRSWRRKRSAPSKVSSITTRAINWLVDHLVPSEGIHFPGSAAMVYGLLMPPTVAACVVIFMNSTGGSEGVGAGAYVLAALLGIVVWILPLGYLAWRMQCSPFPFTTARHAANKKARRNFSESKNTSLWRRMFSSIAEFLFTPTHTWKLLPTSSSSQVNSKDQKGGAQRAFYKSYGVFFVGTRSEWRMLFALELFIALVGGAVQGAGEGVASSGDAADACSAAEWTSATLAALSGVVLVLHVVVWPCLVRYDDLQTIVLTALTVASEIASAIGGDVGEQVGNALSLAAAVIQVILVVLEIAIALLCFEGRIRITSPFSATIPNAQPPLDFGELRLRLPRIGTDYQLPSIAHSERPVVNNHHSHDSALCASPQQHQQYVSLQQIRLKQLLYMVAAQHHHRCRSSKETKGLKT</sequence>
<keyword evidence="15" id="KW-1185">Reference proteome</keyword>
<accession>A0A0S4JF05</accession>
<protein>
    <submittedName>
        <fullName evidence="14">GP46-like surface antigen, putative</fullName>
    </submittedName>
</protein>
<organism evidence="14 15">
    <name type="scientific">Bodo saltans</name>
    <name type="common">Flagellated protozoan</name>
    <dbReference type="NCBI Taxonomy" id="75058"/>
    <lineage>
        <taxon>Eukaryota</taxon>
        <taxon>Discoba</taxon>
        <taxon>Euglenozoa</taxon>
        <taxon>Kinetoplastea</taxon>
        <taxon>Metakinetoplastina</taxon>
        <taxon>Eubodonida</taxon>
        <taxon>Bodonidae</taxon>
        <taxon>Bodo</taxon>
    </lineage>
</organism>
<feature type="transmembrane region" description="Helical" evidence="12">
    <location>
        <begin position="929"/>
        <end position="947"/>
    </location>
</feature>
<proteinExistence type="inferred from homology"/>
<dbReference type="VEuPathDB" id="TriTrypDB:BSAL_25230"/>
<evidence type="ECO:0000256" key="8">
    <source>
        <dbReference type="ARBA" id="ARBA00022989"/>
    </source>
</evidence>
<feature type="transmembrane region" description="Helical" evidence="12">
    <location>
        <begin position="959"/>
        <end position="980"/>
    </location>
</feature>
<evidence type="ECO:0000256" key="12">
    <source>
        <dbReference type="SAM" id="Phobius"/>
    </source>
</evidence>
<dbReference type="PANTHER" id="PTHR48062">
    <property type="entry name" value="RECEPTOR-LIKE PROTEIN 14"/>
    <property type="match status" value="1"/>
</dbReference>
<feature type="transmembrane region" description="Helical" evidence="12">
    <location>
        <begin position="716"/>
        <end position="735"/>
    </location>
</feature>
<dbReference type="InterPro" id="IPR032675">
    <property type="entry name" value="LRR_dom_sf"/>
</dbReference>
<keyword evidence="5 12" id="KW-0812">Transmembrane</keyword>
<keyword evidence="3" id="KW-1003">Cell membrane</keyword>
<evidence type="ECO:0000256" key="1">
    <source>
        <dbReference type="ARBA" id="ARBA00004236"/>
    </source>
</evidence>
<dbReference type="EMBL" id="CYKH01001795">
    <property type="protein sequence ID" value="CUG90146.1"/>
    <property type="molecule type" value="Genomic_DNA"/>
</dbReference>
<dbReference type="OrthoDB" id="27267at2759"/>
<gene>
    <name evidence="14" type="ORF">BSAL_25230</name>
</gene>
<dbReference type="GO" id="GO:0012505">
    <property type="term" value="C:endomembrane system"/>
    <property type="evidence" value="ECO:0007669"/>
    <property type="project" value="UniProtKB-SubCell"/>
</dbReference>
<evidence type="ECO:0000256" key="10">
    <source>
        <dbReference type="ARBA" id="ARBA00037847"/>
    </source>
</evidence>
<keyword evidence="9 12" id="KW-0472">Membrane</keyword>
<evidence type="ECO:0000256" key="13">
    <source>
        <dbReference type="SAM" id="SignalP"/>
    </source>
</evidence>
<dbReference type="PANTHER" id="PTHR48062:SF52">
    <property type="entry name" value="RECEPTOR-LIKE PROTEIN 8-RELATED"/>
    <property type="match status" value="1"/>
</dbReference>
<evidence type="ECO:0000256" key="11">
    <source>
        <dbReference type="SAM" id="MobiDB-lite"/>
    </source>
</evidence>
<feature type="transmembrane region" description="Helical" evidence="12">
    <location>
        <begin position="747"/>
        <end position="769"/>
    </location>
</feature>
<dbReference type="SUPFAM" id="SSF52058">
    <property type="entry name" value="L domain-like"/>
    <property type="match status" value="2"/>
</dbReference>
<comment type="subcellular location">
    <subcellularLocation>
        <location evidence="1">Cell membrane</location>
    </subcellularLocation>
    <subcellularLocation>
        <location evidence="10">Endomembrane system</location>
        <topology evidence="10">Single-pass membrane protein</topology>
    </subcellularLocation>
</comment>
<feature type="transmembrane region" description="Helical" evidence="12">
    <location>
        <begin position="650"/>
        <end position="675"/>
    </location>
</feature>
<dbReference type="GO" id="GO:0005886">
    <property type="term" value="C:plasma membrane"/>
    <property type="evidence" value="ECO:0007669"/>
    <property type="project" value="UniProtKB-SubCell"/>
</dbReference>
<dbReference type="InterPro" id="IPR051502">
    <property type="entry name" value="RLP_Defense_Trigger"/>
</dbReference>
<evidence type="ECO:0000256" key="7">
    <source>
        <dbReference type="ARBA" id="ARBA00022737"/>
    </source>
</evidence>
<name>A0A0S4JF05_BODSA</name>
<evidence type="ECO:0000313" key="15">
    <source>
        <dbReference type="Proteomes" id="UP000051952"/>
    </source>
</evidence>
<feature type="signal peptide" evidence="13">
    <location>
        <begin position="1"/>
        <end position="22"/>
    </location>
</feature>
<dbReference type="Gene3D" id="3.80.10.10">
    <property type="entry name" value="Ribonuclease Inhibitor"/>
    <property type="match status" value="2"/>
</dbReference>
<keyword evidence="6 13" id="KW-0732">Signal</keyword>
<evidence type="ECO:0000313" key="14">
    <source>
        <dbReference type="EMBL" id="CUG90146.1"/>
    </source>
</evidence>
<evidence type="ECO:0000256" key="9">
    <source>
        <dbReference type="ARBA" id="ARBA00023136"/>
    </source>
</evidence>
<evidence type="ECO:0000256" key="4">
    <source>
        <dbReference type="ARBA" id="ARBA00022614"/>
    </source>
</evidence>
<evidence type="ECO:0000256" key="3">
    <source>
        <dbReference type="ARBA" id="ARBA00022475"/>
    </source>
</evidence>
<evidence type="ECO:0000256" key="5">
    <source>
        <dbReference type="ARBA" id="ARBA00022692"/>
    </source>
</evidence>
<feature type="chain" id="PRO_5006622344" evidence="13">
    <location>
        <begin position="23"/>
        <end position="1084"/>
    </location>
</feature>
<keyword evidence="7" id="KW-0677">Repeat</keyword>
<keyword evidence="8 12" id="KW-1133">Transmembrane helix</keyword>
<dbReference type="AlphaFoldDB" id="A0A0S4JF05"/>
<feature type="transmembrane region" description="Helical" evidence="12">
    <location>
        <begin position="861"/>
        <end position="880"/>
    </location>
</feature>
<keyword evidence="4" id="KW-0433">Leucine-rich repeat</keyword>
<comment type="similarity">
    <text evidence="2">Belongs to the RLP family.</text>
</comment>
<feature type="region of interest" description="Disordered" evidence="11">
    <location>
        <begin position="537"/>
        <end position="560"/>
    </location>
</feature>
<feature type="transmembrane region" description="Helical" evidence="12">
    <location>
        <begin position="900"/>
        <end position="922"/>
    </location>
</feature>
<dbReference type="Proteomes" id="UP000051952">
    <property type="component" value="Unassembled WGS sequence"/>
</dbReference>
<evidence type="ECO:0000256" key="6">
    <source>
        <dbReference type="ARBA" id="ARBA00022729"/>
    </source>
</evidence>
<reference evidence="15" key="1">
    <citation type="submission" date="2015-09" db="EMBL/GenBank/DDBJ databases">
        <authorList>
            <consortium name="Pathogen Informatics"/>
        </authorList>
    </citation>
    <scope>NUCLEOTIDE SEQUENCE [LARGE SCALE GENOMIC DNA]</scope>
    <source>
        <strain evidence="15">Lake Konstanz</strain>
    </source>
</reference>